<feature type="signal peptide" evidence="1">
    <location>
        <begin position="1"/>
        <end position="19"/>
    </location>
</feature>
<comment type="caution">
    <text evidence="2">The sequence shown here is derived from an EMBL/GenBank/DDBJ whole genome shotgun (WGS) entry which is preliminary data.</text>
</comment>
<name>Q0YSU2_9CHLB</name>
<sequence length="458" mass="51298">MRCGALLFFLLLNPCFCFKREVSFPSTRIPSVMKPIRINNYCFDRIHAWIQYDWQIPQFMEVVIEVFYPENRKAEGLVMFNHGFLIGNDLLFYPKKIIGAFTDDNPLFGINPSAYYNYSSAIVEKNWAMAFVTTSHMQFEGVPWIDIGGNPRVGQEAYAAASYLIKYGATDFFFRQEEKNRGLEIFDPNAAEKNRFMKPGCNNVIFAGHSVGGAHAQAAACGFETLQELGRKSYRLFDPVIFDREFLPEYTERMSKWQPHERANPVGLLQLSPVDQKILPPLIPGMQPYREALAAKKLPILMIVGQYDCACLNSKNSNPPAWSATPGDTNTQFAQLAPEGSNSWAVVANVARGSHSGYLTENSELCALADSAKNCPAGVGKDTYKSCGEESLFVNALLKEFINIYPSEGGFQGEFCDWIKSDCIQWLNRENPIGSLNLLPMNGGGYIDYAGKSTRCKP</sequence>
<evidence type="ECO:0000313" key="3">
    <source>
        <dbReference type="Proteomes" id="UP000004162"/>
    </source>
</evidence>
<gene>
    <name evidence="2" type="ORF">CferDRAFT_1452</name>
</gene>
<organism evidence="2 3">
    <name type="scientific">Chlorobium ferrooxidans DSM 13031</name>
    <dbReference type="NCBI Taxonomy" id="377431"/>
    <lineage>
        <taxon>Bacteria</taxon>
        <taxon>Pseudomonadati</taxon>
        <taxon>Chlorobiota</taxon>
        <taxon>Chlorobiia</taxon>
        <taxon>Chlorobiales</taxon>
        <taxon>Chlorobiaceae</taxon>
        <taxon>Chlorobium/Pelodictyon group</taxon>
        <taxon>Chlorobium</taxon>
    </lineage>
</organism>
<keyword evidence="3" id="KW-1185">Reference proteome</keyword>
<protein>
    <submittedName>
        <fullName evidence="2">Uncharacterized protein</fullName>
    </submittedName>
</protein>
<dbReference type="InterPro" id="IPR029058">
    <property type="entry name" value="AB_hydrolase_fold"/>
</dbReference>
<dbReference type="Gene3D" id="3.40.50.1820">
    <property type="entry name" value="alpha/beta hydrolase"/>
    <property type="match status" value="1"/>
</dbReference>
<reference evidence="2 3" key="1">
    <citation type="submission" date="2006-07" db="EMBL/GenBank/DDBJ databases">
        <title>Annotation of the draft genome assembly of Chlorobium ferroxidans DSM 13031.</title>
        <authorList>
            <consortium name="US DOE Joint Genome Institute (JGI-ORNL)"/>
            <person name="Larimer F."/>
            <person name="Land M."/>
            <person name="Hauser L."/>
        </authorList>
    </citation>
    <scope>NUCLEOTIDE SEQUENCE [LARGE SCALE GENOMIC DNA]</scope>
    <source>
        <strain evidence="2 3">DSM 13031</strain>
    </source>
</reference>
<evidence type="ECO:0000256" key="1">
    <source>
        <dbReference type="SAM" id="SignalP"/>
    </source>
</evidence>
<evidence type="ECO:0000313" key="2">
    <source>
        <dbReference type="EMBL" id="EAT59304.1"/>
    </source>
</evidence>
<accession>Q0YSU2</accession>
<feature type="chain" id="PRO_5004179282" evidence="1">
    <location>
        <begin position="20"/>
        <end position="458"/>
    </location>
</feature>
<dbReference type="EMBL" id="AASE01000005">
    <property type="protein sequence ID" value="EAT59304.1"/>
    <property type="molecule type" value="Genomic_DNA"/>
</dbReference>
<dbReference type="AlphaFoldDB" id="Q0YSU2"/>
<dbReference type="SUPFAM" id="SSF53474">
    <property type="entry name" value="alpha/beta-Hydrolases"/>
    <property type="match status" value="1"/>
</dbReference>
<proteinExistence type="predicted"/>
<reference evidence="2 3" key="2">
    <citation type="submission" date="2006-07" db="EMBL/GenBank/DDBJ databases">
        <title>Sequencing of the draft genome and assembly of Chlorobium ferroxidans DSM 13031.</title>
        <authorList>
            <consortium name="US DOE Joint Genome Institute (JGI-PGF)"/>
            <person name="Copeland A."/>
            <person name="Lucas S."/>
            <person name="Lapidus A."/>
            <person name="Barry K."/>
            <person name="Glavina del Rio T."/>
            <person name="Dalin E."/>
            <person name="Tice H."/>
            <person name="Bruce D."/>
            <person name="Pitluck S."/>
            <person name="Richardson P."/>
        </authorList>
    </citation>
    <scope>NUCLEOTIDE SEQUENCE [LARGE SCALE GENOMIC DNA]</scope>
    <source>
        <strain evidence="2 3">DSM 13031</strain>
    </source>
</reference>
<dbReference type="Proteomes" id="UP000004162">
    <property type="component" value="Unassembled WGS sequence"/>
</dbReference>
<keyword evidence="1" id="KW-0732">Signal</keyword>